<protein>
    <submittedName>
        <fullName evidence="1">Uncharacterized protein</fullName>
    </submittedName>
</protein>
<sequence length="110" mass="11756">MAELTYTQLLAAVERMETVLARNAEGIRARADKMEAIADDTAQVADTISAKAVDTYTVAETQQLAKTLRGVGQAVRSYAAASDTTARIAKAAAEQARRTHSGIKEQFGRA</sequence>
<feature type="non-terminal residue" evidence="1">
    <location>
        <position position="110"/>
    </location>
</feature>
<reference evidence="1 2" key="1">
    <citation type="submission" date="2024-09" db="EMBL/GenBank/DDBJ databases">
        <authorList>
            <person name="Sun Q."/>
            <person name="Mori K."/>
        </authorList>
    </citation>
    <scope>NUCLEOTIDE SEQUENCE [LARGE SCALE GENOMIC DNA]</scope>
    <source>
        <strain evidence="1 2">JCM 4414</strain>
    </source>
</reference>
<comment type="caution">
    <text evidence="1">The sequence shown here is derived from an EMBL/GenBank/DDBJ whole genome shotgun (WGS) entry which is preliminary data.</text>
</comment>
<organism evidence="1 2">
    <name type="scientific">Streptomyces roseoviridis</name>
    <dbReference type="NCBI Taxonomy" id="67361"/>
    <lineage>
        <taxon>Bacteria</taxon>
        <taxon>Bacillati</taxon>
        <taxon>Actinomycetota</taxon>
        <taxon>Actinomycetes</taxon>
        <taxon>Kitasatosporales</taxon>
        <taxon>Streptomycetaceae</taxon>
        <taxon>Streptomyces</taxon>
    </lineage>
</organism>
<gene>
    <name evidence="1" type="ORF">ACFFTP_31110</name>
</gene>
<evidence type="ECO:0000313" key="1">
    <source>
        <dbReference type="EMBL" id="MFB9558617.1"/>
    </source>
</evidence>
<dbReference type="RefSeq" id="WP_382746218.1">
    <property type="nucleotide sequence ID" value="NZ_JBHMCT010000046.1"/>
</dbReference>
<name>A0ABV5QYL4_9ACTN</name>
<evidence type="ECO:0000313" key="2">
    <source>
        <dbReference type="Proteomes" id="UP001589716"/>
    </source>
</evidence>
<proteinExistence type="predicted"/>
<dbReference type="EMBL" id="JBHMCT010000046">
    <property type="protein sequence ID" value="MFB9558617.1"/>
    <property type="molecule type" value="Genomic_DNA"/>
</dbReference>
<keyword evidence="2" id="KW-1185">Reference proteome</keyword>
<dbReference type="Proteomes" id="UP001589716">
    <property type="component" value="Unassembled WGS sequence"/>
</dbReference>
<accession>A0ABV5QYL4</accession>